<dbReference type="GeneID" id="39849269"/>
<dbReference type="STRING" id="1457250.GCA_000755225_01951"/>
<feature type="domain" description="DUF8055" evidence="2">
    <location>
        <begin position="2"/>
        <end position="117"/>
    </location>
</feature>
<dbReference type="Pfam" id="PF26240">
    <property type="entry name" value="DUF8055"/>
    <property type="match status" value="1"/>
</dbReference>
<dbReference type="RefSeq" id="WP_049992849.1">
    <property type="nucleotide sequence ID" value="NZ_CP031310.1"/>
</dbReference>
<evidence type="ECO:0000313" key="3">
    <source>
        <dbReference type="EMBL" id="QCC52527.1"/>
    </source>
</evidence>
<dbReference type="EMBL" id="CP031310">
    <property type="protein sequence ID" value="QCC52527.1"/>
    <property type="molecule type" value="Genomic_DNA"/>
</dbReference>
<dbReference type="InterPro" id="IPR058368">
    <property type="entry name" value="DUF8055"/>
</dbReference>
<dbReference type="KEGG" id="hsn:DV733_15375"/>
<keyword evidence="4" id="KW-1185">Reference proteome</keyword>
<protein>
    <recommendedName>
        <fullName evidence="2">DUF8055 domain-containing protein</fullName>
    </recommendedName>
</protein>
<dbReference type="AlphaFoldDB" id="A0A4D6HIK8"/>
<sequence>MTYTARIESLADQAARDREAFESPADPPDEDRAMGYLRGGVGPAVMVYVDARSDDWHRFDPADFDRLEGAMNTWLELYAACYGVDIEAEFTIRKAAEALLETHNVHDVAQVLTHVPEKDAR</sequence>
<accession>A0A4D6HIK8</accession>
<gene>
    <name evidence="3" type="ORF">DV733_15375</name>
</gene>
<evidence type="ECO:0000256" key="1">
    <source>
        <dbReference type="SAM" id="MobiDB-lite"/>
    </source>
</evidence>
<name>A0A4D6HIK8_9EURY</name>
<organism evidence="3 4">
    <name type="scientific">Halapricum salinum</name>
    <dbReference type="NCBI Taxonomy" id="1457250"/>
    <lineage>
        <taxon>Archaea</taxon>
        <taxon>Methanobacteriati</taxon>
        <taxon>Methanobacteriota</taxon>
        <taxon>Stenosarchaea group</taxon>
        <taxon>Halobacteria</taxon>
        <taxon>Halobacteriales</taxon>
        <taxon>Haloarculaceae</taxon>
        <taxon>Halapricum</taxon>
    </lineage>
</organism>
<feature type="region of interest" description="Disordered" evidence="1">
    <location>
        <begin position="13"/>
        <end position="32"/>
    </location>
</feature>
<dbReference type="OrthoDB" id="339304at2157"/>
<dbReference type="Proteomes" id="UP000296706">
    <property type="component" value="Chromosome"/>
</dbReference>
<evidence type="ECO:0000313" key="4">
    <source>
        <dbReference type="Proteomes" id="UP000296706"/>
    </source>
</evidence>
<reference evidence="3 4" key="1">
    <citation type="journal article" date="2019" name="Nat. Commun.">
        <title>A new type of DNA phosphorothioation-based antiviral system in archaea.</title>
        <authorList>
            <person name="Xiong L."/>
            <person name="Liu S."/>
            <person name="Chen S."/>
            <person name="Xiao Y."/>
            <person name="Zhu B."/>
            <person name="Gao Y."/>
            <person name="Zhang Y."/>
            <person name="Chen B."/>
            <person name="Luo J."/>
            <person name="Deng Z."/>
            <person name="Chen X."/>
            <person name="Wang L."/>
            <person name="Chen S."/>
        </authorList>
    </citation>
    <scope>NUCLEOTIDE SEQUENCE [LARGE SCALE GENOMIC DNA]</scope>
    <source>
        <strain evidence="3 4">CBA1105</strain>
    </source>
</reference>
<proteinExistence type="predicted"/>
<evidence type="ECO:0000259" key="2">
    <source>
        <dbReference type="Pfam" id="PF26240"/>
    </source>
</evidence>